<keyword evidence="2" id="KW-1185">Reference proteome</keyword>
<evidence type="ECO:0000313" key="1">
    <source>
        <dbReference type="EMBL" id="RAI01427.1"/>
    </source>
</evidence>
<dbReference type="Pfam" id="PF08843">
    <property type="entry name" value="AbiEii"/>
    <property type="match status" value="1"/>
</dbReference>
<accession>A0A8B2NZH6</accession>
<evidence type="ECO:0000313" key="2">
    <source>
        <dbReference type="Proteomes" id="UP000249590"/>
    </source>
</evidence>
<dbReference type="AlphaFoldDB" id="A0A8B2NZH6"/>
<name>A0A8B2NZH6_9HYPH</name>
<protein>
    <submittedName>
        <fullName evidence="1">Nucleotidyl transferase AbiEii/AbiGii toxin family protein</fullName>
    </submittedName>
</protein>
<proteinExistence type="predicted"/>
<dbReference type="RefSeq" id="WP_111344224.1">
    <property type="nucleotide sequence ID" value="NZ_QHHQ01000002.1"/>
</dbReference>
<dbReference type="Proteomes" id="UP000249590">
    <property type="component" value="Unassembled WGS sequence"/>
</dbReference>
<dbReference type="EMBL" id="QHHQ01000002">
    <property type="protein sequence ID" value="RAI01427.1"/>
    <property type="molecule type" value="Genomic_DNA"/>
</dbReference>
<comment type="caution">
    <text evidence="1">The sequence shown here is derived from an EMBL/GenBank/DDBJ whole genome shotgun (WGS) entry which is preliminary data.</text>
</comment>
<keyword evidence="1" id="KW-0808">Transferase</keyword>
<dbReference type="OrthoDB" id="9808443at2"/>
<sequence>MAREVRNVGASVRARLLDRARAEKTDFQILLTRYALERLLYRLSVSDQRERFVLKGAMLFATWRDDPFRPTRDLDLLGHGDADPAAVAESVRAICSVAVPDDGVVFDVEHIEAAAIRDEAEYAGVRVRTSATIAGARLPIQVDVGFGDAITPDPVEIEYPALLDAPAPVLRAYPPETVVAEKLEAIVSLGVANSRMKDFYDLWMIAQTFPFEGLVLANAIQQTFDRRRTSWPEQTPSGLGEAFASERDAQWRAFLARDRLAAAPASLVQVTEDLRAFLLPVLERQQLASWSPGGPWTRTEAAS</sequence>
<reference evidence="1 2" key="1">
    <citation type="submission" date="2018-05" db="EMBL/GenBank/DDBJ databases">
        <title>Acuticoccus sediminis sp. nov., isolated from deep-sea sediment of Indian Ocean.</title>
        <authorList>
            <person name="Liu X."/>
            <person name="Lai Q."/>
            <person name="Du Y."/>
            <person name="Sun F."/>
            <person name="Zhang X."/>
            <person name="Wang S."/>
            <person name="Shao Z."/>
        </authorList>
    </citation>
    <scope>NUCLEOTIDE SEQUENCE [LARGE SCALE GENOMIC DNA]</scope>
    <source>
        <strain evidence="1 2">PTG4-2</strain>
    </source>
</reference>
<gene>
    <name evidence="1" type="ORF">DLJ53_08290</name>
</gene>
<dbReference type="GO" id="GO:0016740">
    <property type="term" value="F:transferase activity"/>
    <property type="evidence" value="ECO:0007669"/>
    <property type="project" value="UniProtKB-KW"/>
</dbReference>
<dbReference type="InterPro" id="IPR014942">
    <property type="entry name" value="AbiEii"/>
</dbReference>
<organism evidence="1 2">
    <name type="scientific">Acuticoccus sediminis</name>
    <dbReference type="NCBI Taxonomy" id="2184697"/>
    <lineage>
        <taxon>Bacteria</taxon>
        <taxon>Pseudomonadati</taxon>
        <taxon>Pseudomonadota</taxon>
        <taxon>Alphaproteobacteria</taxon>
        <taxon>Hyphomicrobiales</taxon>
        <taxon>Amorphaceae</taxon>
        <taxon>Acuticoccus</taxon>
    </lineage>
</organism>